<proteinExistence type="predicted"/>
<dbReference type="Gene3D" id="3.10.50.40">
    <property type="match status" value="1"/>
</dbReference>
<keyword evidence="3" id="KW-1185">Reference proteome</keyword>
<dbReference type="PROSITE" id="PS51257">
    <property type="entry name" value="PROKAR_LIPOPROTEIN"/>
    <property type="match status" value="1"/>
</dbReference>
<dbReference type="RefSeq" id="WP_205105639.1">
    <property type="nucleotide sequence ID" value="NZ_JACJJG010000087.1"/>
</dbReference>
<evidence type="ECO:0000256" key="1">
    <source>
        <dbReference type="SAM" id="SignalP"/>
    </source>
</evidence>
<evidence type="ECO:0000313" key="2">
    <source>
        <dbReference type="EMBL" id="MBM6674501.1"/>
    </source>
</evidence>
<protein>
    <submittedName>
        <fullName evidence="2">DUF4827 domain-containing protein</fullName>
    </submittedName>
</protein>
<gene>
    <name evidence="2" type="ORF">H6A34_11530</name>
</gene>
<dbReference type="GO" id="GO:0003755">
    <property type="term" value="F:peptidyl-prolyl cis-trans isomerase activity"/>
    <property type="evidence" value="ECO:0007669"/>
    <property type="project" value="InterPro"/>
</dbReference>
<comment type="caution">
    <text evidence="2">The sequence shown here is derived from an EMBL/GenBank/DDBJ whole genome shotgun (WGS) entry which is preliminary data.</text>
</comment>
<dbReference type="Proteomes" id="UP000706891">
    <property type="component" value="Unassembled WGS sequence"/>
</dbReference>
<name>A0A939B874_9BACT</name>
<feature type="signal peptide" evidence="1">
    <location>
        <begin position="1"/>
        <end position="18"/>
    </location>
</feature>
<dbReference type="AlphaFoldDB" id="A0A939B874"/>
<accession>A0A939B874</accession>
<evidence type="ECO:0000313" key="3">
    <source>
        <dbReference type="Proteomes" id="UP000706891"/>
    </source>
</evidence>
<sequence>MKKLAFAFITMLALVILASCDDTETYAEQRDRENSAISQFIRDSSITVITESEFRENGYKTDVSNNEYVLMQNSGVYMQIVREGCGEPIQDGETTTVLCRFTERNILTDSIQLTNDILAFASIPEKMSVTNTNGSFTASFLTESSLMYTFYGSTSVPTGWLVPFPYIKVGRQTSPDEEIAKVNLIVPSTQGHKYASSGVYPCFYTITYQRGR</sequence>
<reference evidence="2" key="2">
    <citation type="journal article" date="2021" name="Sci. Rep.">
        <title>The distribution of antibiotic resistance genes in chicken gut microbiota commensals.</title>
        <authorList>
            <person name="Juricova H."/>
            <person name="Matiasovicova J."/>
            <person name="Kubasova T."/>
            <person name="Cejkova D."/>
            <person name="Rychlik I."/>
        </authorList>
    </citation>
    <scope>NUCLEOTIDE SEQUENCE</scope>
    <source>
        <strain evidence="2">An824</strain>
    </source>
</reference>
<dbReference type="InterPro" id="IPR032252">
    <property type="entry name" value="DUF4827"/>
</dbReference>
<dbReference type="InterPro" id="IPR046357">
    <property type="entry name" value="PPIase_dom_sf"/>
</dbReference>
<keyword evidence="1" id="KW-0732">Signal</keyword>
<dbReference type="EMBL" id="JACJJG010000087">
    <property type="protein sequence ID" value="MBM6674501.1"/>
    <property type="molecule type" value="Genomic_DNA"/>
</dbReference>
<reference evidence="2" key="1">
    <citation type="submission" date="2020-08" db="EMBL/GenBank/DDBJ databases">
        <authorList>
            <person name="Cejkova D."/>
            <person name="Kubasova T."/>
            <person name="Jahodarova E."/>
            <person name="Rychlik I."/>
        </authorList>
    </citation>
    <scope>NUCLEOTIDE SEQUENCE</scope>
    <source>
        <strain evidence="2">An824</strain>
    </source>
</reference>
<feature type="chain" id="PRO_5037198139" evidence="1">
    <location>
        <begin position="19"/>
        <end position="212"/>
    </location>
</feature>
<dbReference type="Pfam" id="PF16109">
    <property type="entry name" value="DUF4827"/>
    <property type="match status" value="1"/>
</dbReference>
<organism evidence="2 3">
    <name type="scientific">Marseilla massiliensis</name>
    <dbReference type="NCBI Taxonomy" id="1841864"/>
    <lineage>
        <taxon>Bacteria</taxon>
        <taxon>Pseudomonadati</taxon>
        <taxon>Bacteroidota</taxon>
        <taxon>Bacteroidia</taxon>
        <taxon>Bacteroidales</taxon>
        <taxon>Prevotellaceae</taxon>
        <taxon>Marseilla</taxon>
    </lineage>
</organism>